<sequence>MALLQSGSVIVIDDEDLELNDDLIILDHEPCFSTTSLQTATPASTPTQSSRQATLGRQEATQYQDKGLTSKSRNSSNVPPFRSLNWTPRTPKSGTMLPISPPMSGQNSQISSTDCRRLDREKSRTLSLSPTPESRMLKPRVGTADQPIDLLANERGEVGKKNLSERRIRKNQSERSGSYLFVPKNGGSQRQQYIWLDDDEKDGEELSNALARSLRRLPTADDELIDLEEIEDELLQADGQVSQIEDAYLGDARQQGRRKSSRAEKIETRNSAIILPFLRQETVKHLGRTIKQNKTVELRDGGFLRIKDIILNAETEEVKLRGHRLQRARDMNGMLSKKMNECLLFLEVDNDDSRDPLEQAVVEAALADVVQLRSVRYTNENFPINRNMDPKEFADVDVALETGGLTARWKYTCRYADATSRYHNRFEERSLERLGIDECTKGYSASDQARRTKWRGETVLGGAHQPSIDREEALFLPESREGSIISIKDTEEEDQFALMHVYSIDDPSPDESGFRLNMKRKHSKVTTPSLGQASGGERGWKKLRPMEESVQETRDGLSRMSLQPDKKRGFKTKSKITGLSSAPSRSIDLTLSDLATPPDTGSIRMKSQTPVPRARRTAGQQLTYGDAFCGAGGSTRGALMAGLRVRWGFDFWKQACETWEANFPHARCFHKAAHEFVQFAKRYPHLVKVDILHLSPPCQFFSPAHTINGVDDEMNTASLFAVEAVIEVTRPRVVTLEQTFGITHPRFRFFFNALIRMFTSHDFSIRWAVVPLAQWGLPQRRLRLIIIASCPGEILPKMPTAIHSESGGGNSPLKPFTSVQSALSTIPRPNPLRPDPLHDPAAVAFAPDKYLAPWDASKIMPRAMTTSGGGNYHPSGKRDFTPREYATLQGFPQCHIFKGSYVKKQIGNSVPPCVEKVLLESIKKDLDAADGIEEYAVLIE</sequence>
<keyword evidence="2 5" id="KW-0489">Methyltransferase</keyword>
<dbReference type="SUPFAM" id="SSF53335">
    <property type="entry name" value="S-adenosyl-L-methionine-dependent methyltransferases"/>
    <property type="match status" value="1"/>
</dbReference>
<feature type="region of interest" description="Disordered" evidence="6">
    <location>
        <begin position="590"/>
        <end position="617"/>
    </location>
</feature>
<gene>
    <name evidence="7" type="ORF">NA56DRAFT_742946</name>
</gene>
<dbReference type="GO" id="GO:0003886">
    <property type="term" value="F:DNA (cytosine-5-)-methyltransferase activity"/>
    <property type="evidence" value="ECO:0007669"/>
    <property type="project" value="UniProtKB-EC"/>
</dbReference>
<dbReference type="Gene3D" id="3.90.120.10">
    <property type="entry name" value="DNA Methylase, subunit A, domain 2"/>
    <property type="match status" value="1"/>
</dbReference>
<feature type="compositionally biased region" description="Polar residues" evidence="6">
    <location>
        <begin position="103"/>
        <end position="113"/>
    </location>
</feature>
<dbReference type="PANTHER" id="PTHR10629:SF52">
    <property type="entry name" value="DNA (CYTOSINE-5)-METHYLTRANSFERASE 1"/>
    <property type="match status" value="1"/>
</dbReference>
<comment type="similarity">
    <text evidence="5">Belongs to the class I-like SAM-binding methyltransferase superfamily. C5-methyltransferase family.</text>
</comment>
<feature type="compositionally biased region" description="Basic and acidic residues" evidence="6">
    <location>
        <begin position="114"/>
        <end position="124"/>
    </location>
</feature>
<name>A0A2J6QMX3_9HELO</name>
<feature type="compositionally biased region" description="Low complexity" evidence="6">
    <location>
        <begin position="36"/>
        <end position="50"/>
    </location>
</feature>
<feature type="region of interest" description="Disordered" evidence="6">
    <location>
        <begin position="36"/>
        <end position="145"/>
    </location>
</feature>
<dbReference type="GO" id="GO:0044027">
    <property type="term" value="P:negative regulation of gene expression via chromosomal CpG island methylation"/>
    <property type="evidence" value="ECO:0007669"/>
    <property type="project" value="TreeGrafter"/>
</dbReference>
<evidence type="ECO:0000256" key="2">
    <source>
        <dbReference type="ARBA" id="ARBA00022603"/>
    </source>
</evidence>
<evidence type="ECO:0000313" key="7">
    <source>
        <dbReference type="EMBL" id="PMD27623.1"/>
    </source>
</evidence>
<dbReference type="GO" id="GO:0032259">
    <property type="term" value="P:methylation"/>
    <property type="evidence" value="ECO:0007669"/>
    <property type="project" value="UniProtKB-KW"/>
</dbReference>
<reference evidence="7 8" key="1">
    <citation type="submission" date="2016-05" db="EMBL/GenBank/DDBJ databases">
        <title>A degradative enzymes factory behind the ericoid mycorrhizal symbiosis.</title>
        <authorList>
            <consortium name="DOE Joint Genome Institute"/>
            <person name="Martino E."/>
            <person name="Morin E."/>
            <person name="Grelet G."/>
            <person name="Kuo A."/>
            <person name="Kohler A."/>
            <person name="Daghino S."/>
            <person name="Barry K."/>
            <person name="Choi C."/>
            <person name="Cichocki N."/>
            <person name="Clum A."/>
            <person name="Copeland A."/>
            <person name="Hainaut M."/>
            <person name="Haridas S."/>
            <person name="Labutti K."/>
            <person name="Lindquist E."/>
            <person name="Lipzen A."/>
            <person name="Khouja H.-R."/>
            <person name="Murat C."/>
            <person name="Ohm R."/>
            <person name="Olson A."/>
            <person name="Spatafora J."/>
            <person name="Veneault-Fourrey C."/>
            <person name="Henrissat B."/>
            <person name="Grigoriev I."/>
            <person name="Martin F."/>
            <person name="Perotto S."/>
        </authorList>
    </citation>
    <scope>NUCLEOTIDE SEQUENCE [LARGE SCALE GENOMIC DNA]</scope>
    <source>
        <strain evidence="7 8">UAMH 7357</strain>
    </source>
</reference>
<feature type="active site" evidence="5">
    <location>
        <position position="698"/>
    </location>
</feature>
<accession>A0A2J6QMX3</accession>
<protein>
    <recommendedName>
        <fullName evidence="1">DNA (cytosine-5-)-methyltransferase</fullName>
        <ecNumber evidence="1">2.1.1.37</ecNumber>
    </recommendedName>
</protein>
<keyword evidence="4 5" id="KW-0949">S-adenosyl-L-methionine</keyword>
<dbReference type="AlphaFoldDB" id="A0A2J6QMX3"/>
<dbReference type="InterPro" id="IPR050390">
    <property type="entry name" value="C5-Methyltransferase"/>
</dbReference>
<dbReference type="PROSITE" id="PS00095">
    <property type="entry name" value="C5_MTASE_2"/>
    <property type="match status" value="1"/>
</dbReference>
<dbReference type="STRING" id="1745343.A0A2J6QMX3"/>
<dbReference type="PROSITE" id="PS00094">
    <property type="entry name" value="C5_MTASE_1"/>
    <property type="match status" value="1"/>
</dbReference>
<dbReference type="EC" id="2.1.1.37" evidence="1"/>
<organism evidence="7 8">
    <name type="scientific">Hyaloscypha hepaticicola</name>
    <dbReference type="NCBI Taxonomy" id="2082293"/>
    <lineage>
        <taxon>Eukaryota</taxon>
        <taxon>Fungi</taxon>
        <taxon>Dikarya</taxon>
        <taxon>Ascomycota</taxon>
        <taxon>Pezizomycotina</taxon>
        <taxon>Leotiomycetes</taxon>
        <taxon>Helotiales</taxon>
        <taxon>Hyaloscyphaceae</taxon>
        <taxon>Hyaloscypha</taxon>
    </lineage>
</organism>
<feature type="compositionally biased region" description="Polar residues" evidence="6">
    <location>
        <begin position="51"/>
        <end position="93"/>
    </location>
</feature>
<evidence type="ECO:0000256" key="3">
    <source>
        <dbReference type="ARBA" id="ARBA00022679"/>
    </source>
</evidence>
<dbReference type="Pfam" id="PF00145">
    <property type="entry name" value="DNA_methylase"/>
    <property type="match status" value="2"/>
</dbReference>
<proteinExistence type="inferred from homology"/>
<dbReference type="Gene3D" id="3.40.50.150">
    <property type="entry name" value="Vaccinia Virus protein VP39"/>
    <property type="match status" value="1"/>
</dbReference>
<dbReference type="InterPro" id="IPR018117">
    <property type="entry name" value="C5_DNA_meth_AS"/>
</dbReference>
<dbReference type="InterPro" id="IPR001525">
    <property type="entry name" value="C5_MeTfrase"/>
</dbReference>
<keyword evidence="8" id="KW-1185">Reference proteome</keyword>
<dbReference type="EMBL" id="KZ613465">
    <property type="protein sequence ID" value="PMD27623.1"/>
    <property type="molecule type" value="Genomic_DNA"/>
</dbReference>
<dbReference type="GO" id="GO:0005634">
    <property type="term" value="C:nucleus"/>
    <property type="evidence" value="ECO:0007669"/>
    <property type="project" value="TreeGrafter"/>
</dbReference>
<evidence type="ECO:0000256" key="6">
    <source>
        <dbReference type="SAM" id="MobiDB-lite"/>
    </source>
</evidence>
<dbReference type="InterPro" id="IPR031303">
    <property type="entry name" value="C5_meth_CS"/>
</dbReference>
<dbReference type="PROSITE" id="PS51679">
    <property type="entry name" value="SAM_MT_C5"/>
    <property type="match status" value="1"/>
</dbReference>
<dbReference type="OrthoDB" id="414133at2759"/>
<dbReference type="PANTHER" id="PTHR10629">
    <property type="entry name" value="CYTOSINE-SPECIFIC METHYLTRANSFERASE"/>
    <property type="match status" value="1"/>
</dbReference>
<evidence type="ECO:0000313" key="8">
    <source>
        <dbReference type="Proteomes" id="UP000235672"/>
    </source>
</evidence>
<evidence type="ECO:0000256" key="1">
    <source>
        <dbReference type="ARBA" id="ARBA00011975"/>
    </source>
</evidence>
<evidence type="ECO:0000256" key="4">
    <source>
        <dbReference type="ARBA" id="ARBA00022691"/>
    </source>
</evidence>
<dbReference type="InterPro" id="IPR029063">
    <property type="entry name" value="SAM-dependent_MTases_sf"/>
</dbReference>
<evidence type="ECO:0000256" key="5">
    <source>
        <dbReference type="PROSITE-ProRule" id="PRU01016"/>
    </source>
</evidence>
<dbReference type="Proteomes" id="UP000235672">
    <property type="component" value="Unassembled WGS sequence"/>
</dbReference>
<keyword evidence="3 5" id="KW-0808">Transferase</keyword>
<dbReference type="GO" id="GO:0003677">
    <property type="term" value="F:DNA binding"/>
    <property type="evidence" value="ECO:0007669"/>
    <property type="project" value="TreeGrafter"/>
</dbReference>